<dbReference type="CDD" id="cd21456">
    <property type="entry name" value="DLC-like_SpDlc1-like"/>
    <property type="match status" value="1"/>
</dbReference>
<organism evidence="1 3">
    <name type="scientific">Schizosaccharomyces japonicus (strain yFS275 / FY16936)</name>
    <name type="common">Fission yeast</name>
    <dbReference type="NCBI Taxonomy" id="402676"/>
    <lineage>
        <taxon>Eukaryota</taxon>
        <taxon>Fungi</taxon>
        <taxon>Dikarya</taxon>
        <taxon>Ascomycota</taxon>
        <taxon>Taphrinomycotina</taxon>
        <taxon>Schizosaccharomycetes</taxon>
        <taxon>Schizosaccharomycetales</taxon>
        <taxon>Schizosaccharomycetaceae</taxon>
        <taxon>Schizosaccharomyces</taxon>
    </lineage>
</organism>
<evidence type="ECO:0000313" key="1">
    <source>
        <dbReference type="EMBL" id="EEB06327.1"/>
    </source>
</evidence>
<dbReference type="Proteomes" id="UP000001744">
    <property type="component" value="Unassembled WGS sequence"/>
</dbReference>
<dbReference type="VEuPathDB" id="FungiDB:SJAG_01370"/>
<dbReference type="HOGENOM" id="CLU_2159868_0_0_1"/>
<dbReference type="GO" id="GO:0044732">
    <property type="term" value="C:mitotic spindle pole body"/>
    <property type="evidence" value="ECO:0007669"/>
    <property type="project" value="EnsemblFungi"/>
</dbReference>
<dbReference type="GO" id="GO:0000742">
    <property type="term" value="P:karyogamy involved in conjugation with cellular fusion"/>
    <property type="evidence" value="ECO:0007669"/>
    <property type="project" value="EnsemblFungi"/>
</dbReference>
<name>B6K0H7_SCHJY</name>
<dbReference type="InterPro" id="IPR038586">
    <property type="entry name" value="Tctex-1-like_sf"/>
</dbReference>
<dbReference type="eggNOG" id="KOG4081">
    <property type="taxonomic scope" value="Eukaryota"/>
</dbReference>
<dbReference type="GO" id="GO:0051315">
    <property type="term" value="P:attachment of mitotic spindle microtubules to kinetochore"/>
    <property type="evidence" value="ECO:0007669"/>
    <property type="project" value="EnsemblFungi"/>
</dbReference>
<dbReference type="GO" id="GO:0032117">
    <property type="term" value="C:horsetail-astral microtubule array"/>
    <property type="evidence" value="ECO:0007669"/>
    <property type="project" value="EnsemblFungi"/>
</dbReference>
<dbReference type="STRING" id="402676.B6K0H7"/>
<dbReference type="EMBL" id="KE651168">
    <property type="protein sequence ID" value="EEB06327.1"/>
    <property type="molecule type" value="Genomic_DNA"/>
</dbReference>
<dbReference type="GO" id="GO:0044816">
    <property type="term" value="C:Nsk1-Dlc1 complex"/>
    <property type="evidence" value="ECO:0007669"/>
    <property type="project" value="EnsemblFungi"/>
</dbReference>
<dbReference type="AlphaFoldDB" id="B6K0H7"/>
<dbReference type="InterPro" id="IPR005334">
    <property type="entry name" value="Tctex-1-like"/>
</dbReference>
<evidence type="ECO:0000313" key="3">
    <source>
        <dbReference type="Proteomes" id="UP000001744"/>
    </source>
</evidence>
<accession>B6K0H7</accession>
<dbReference type="GO" id="GO:0110092">
    <property type="term" value="C:nucleus leading edge"/>
    <property type="evidence" value="ECO:0007669"/>
    <property type="project" value="EnsemblFungi"/>
</dbReference>
<gene>
    <name evidence="2" type="primary">dlc1</name>
    <name evidence="1" type="ORF">SJAG_01370</name>
</gene>
<dbReference type="Pfam" id="PF03645">
    <property type="entry name" value="Tctex-1"/>
    <property type="match status" value="1"/>
</dbReference>
<dbReference type="GO" id="GO:0030989">
    <property type="term" value="P:dynein-driven meiotic oscillatory nuclear movement"/>
    <property type="evidence" value="ECO:0007669"/>
    <property type="project" value="EnsemblFungi"/>
</dbReference>
<keyword evidence="3" id="KW-1185">Reference proteome</keyword>
<dbReference type="GeneID" id="7048119"/>
<dbReference type="GO" id="GO:0035974">
    <property type="term" value="C:meiotic spindle pole body"/>
    <property type="evidence" value="ECO:0007669"/>
    <property type="project" value="EnsemblFungi"/>
</dbReference>
<dbReference type="OMA" id="YKFACNS"/>
<protein>
    <submittedName>
        <fullName evidence="1">Dynein light chain Dlc1</fullName>
    </submittedName>
</protein>
<dbReference type="RefSeq" id="XP_002172620.1">
    <property type="nucleotide sequence ID" value="XM_002172584.2"/>
</dbReference>
<dbReference type="JaponicusDB" id="SJAG_01370">
    <property type="gene designation" value="dlc1"/>
</dbReference>
<sequence length="111" mass="12070">MSCPLSREKIDAICSEAVTSLLKEPVYEHDTILKLNKEAIRFVLSALNKDASSYKWIVNSTVVQKLPAGHPTAGVTASQAASWDCERDGFLVVKKSSPVVGITLTITFVSF</sequence>
<evidence type="ECO:0000313" key="2">
    <source>
        <dbReference type="JaponicusDB" id="SJAG_01370"/>
    </source>
</evidence>
<proteinExistence type="predicted"/>
<reference evidence="1 3" key="1">
    <citation type="journal article" date="2011" name="Science">
        <title>Comparative functional genomics of the fission yeasts.</title>
        <authorList>
            <person name="Rhind N."/>
            <person name="Chen Z."/>
            <person name="Yassour M."/>
            <person name="Thompson D.A."/>
            <person name="Haas B.J."/>
            <person name="Habib N."/>
            <person name="Wapinski I."/>
            <person name="Roy S."/>
            <person name="Lin M.F."/>
            <person name="Heiman D.I."/>
            <person name="Young S.K."/>
            <person name="Furuya K."/>
            <person name="Guo Y."/>
            <person name="Pidoux A."/>
            <person name="Chen H.M."/>
            <person name="Robbertse B."/>
            <person name="Goldberg J.M."/>
            <person name="Aoki K."/>
            <person name="Bayne E.H."/>
            <person name="Berlin A.M."/>
            <person name="Desjardins C.A."/>
            <person name="Dobbs E."/>
            <person name="Dukaj L."/>
            <person name="Fan L."/>
            <person name="FitzGerald M.G."/>
            <person name="French C."/>
            <person name="Gujja S."/>
            <person name="Hansen K."/>
            <person name="Keifenheim D."/>
            <person name="Levin J.Z."/>
            <person name="Mosher R.A."/>
            <person name="Mueller C.A."/>
            <person name="Pfiffner J."/>
            <person name="Priest M."/>
            <person name="Russ C."/>
            <person name="Smialowska A."/>
            <person name="Swoboda P."/>
            <person name="Sykes S.M."/>
            <person name="Vaughn M."/>
            <person name="Vengrova S."/>
            <person name="Yoder R."/>
            <person name="Zeng Q."/>
            <person name="Allshire R."/>
            <person name="Baulcombe D."/>
            <person name="Birren B.W."/>
            <person name="Brown W."/>
            <person name="Ekwall K."/>
            <person name="Kellis M."/>
            <person name="Leatherwood J."/>
            <person name="Levin H."/>
            <person name="Margalit H."/>
            <person name="Martienssen R."/>
            <person name="Nieduszynski C.A."/>
            <person name="Spatafora J.W."/>
            <person name="Friedman N."/>
            <person name="Dalgaard J.Z."/>
            <person name="Baumann P."/>
            <person name="Niki H."/>
            <person name="Regev A."/>
            <person name="Nusbaum C."/>
        </authorList>
    </citation>
    <scope>NUCLEOTIDE SEQUENCE [LARGE SCALE GENOMIC DNA]</scope>
    <source>
        <strain evidence="3">yFS275 / FY16936</strain>
    </source>
</reference>
<dbReference type="OrthoDB" id="10059120at2759"/>
<dbReference type="Gene3D" id="3.30.1140.40">
    <property type="entry name" value="Tctex-1"/>
    <property type="match status" value="1"/>
</dbReference>